<proteinExistence type="predicted"/>
<protein>
    <submittedName>
        <fullName evidence="3">Alginate export</fullName>
    </submittedName>
</protein>
<dbReference type="Proteomes" id="UP000182761">
    <property type="component" value="Unassembled WGS sequence"/>
</dbReference>
<keyword evidence="4" id="KW-1185">Reference proteome</keyword>
<dbReference type="EMBL" id="FCOR01000015">
    <property type="protein sequence ID" value="CVK17072.1"/>
    <property type="molecule type" value="Genomic_DNA"/>
</dbReference>
<dbReference type="OrthoDB" id="1070463at2"/>
<sequence length="419" mass="47488">MKHKKIWYLLFFSLGSLSLLTAQKIKIDGELRTRGELRSGFRKPLADSLDAAYVNNLRVRLGATYSEKDYKVKITLQDTETYGSNGINKTGNNLGVYEAWAEYFFTPEFSGVLGRQILEYDDKRLFSSGNWSNTPNAHDLLKLKYETAKFKAHVGGGWNNAADVLYESVYDKSYKSLFYTWIYKPIGKFTASAIWVNEGFQKGEAPEEVKTSIFRNTVGANFGLDDRSIPFSFYATGYYQFGYDRSDSKLDACLLALKTNYRFSDFISANVGVDYFSGSKSTLSKTKDHTFNKLYGANHFFNGSMEYWATLPKQGLLDLYGGVSVKANSKLSFDGGFHTFSTAEKMENRNNKGIGSEIDLLADYKFSQSLSLQAGWSTYMKNKGTRILKDQIGIDTKFPQWAYIMITFKPVFFSTKAEN</sequence>
<organism evidence="3 4">
    <name type="scientific">Apibacter mensalis</name>
    <dbReference type="NCBI Taxonomy" id="1586267"/>
    <lineage>
        <taxon>Bacteria</taxon>
        <taxon>Pseudomonadati</taxon>
        <taxon>Bacteroidota</taxon>
        <taxon>Flavobacteriia</taxon>
        <taxon>Flavobacteriales</taxon>
        <taxon>Weeksellaceae</taxon>
        <taxon>Apibacter</taxon>
    </lineage>
</organism>
<accession>A0A0X3ARV9</accession>
<dbReference type="Pfam" id="PF13372">
    <property type="entry name" value="Alginate_exp"/>
    <property type="match status" value="1"/>
</dbReference>
<reference evidence="3 4" key="1">
    <citation type="submission" date="2016-01" db="EMBL/GenBank/DDBJ databases">
        <authorList>
            <person name="McClelland M."/>
            <person name="Jain A."/>
            <person name="Saraogi P."/>
            <person name="Mendelson R."/>
            <person name="Westerman R."/>
            <person name="SanMiguel P."/>
            <person name="Csonka L."/>
        </authorList>
    </citation>
    <scope>NUCLEOTIDE SEQUENCE [LARGE SCALE GENOMIC DNA]</scope>
    <source>
        <strain evidence="3 4">R-53146</strain>
    </source>
</reference>
<dbReference type="RefSeq" id="WP_055426245.1">
    <property type="nucleotide sequence ID" value="NZ_FCOR01000015.1"/>
</dbReference>
<evidence type="ECO:0000313" key="4">
    <source>
        <dbReference type="Proteomes" id="UP000182761"/>
    </source>
</evidence>
<gene>
    <name evidence="3" type="ORF">Ga0061079_11538</name>
</gene>
<evidence type="ECO:0000259" key="2">
    <source>
        <dbReference type="Pfam" id="PF13372"/>
    </source>
</evidence>
<feature type="domain" description="Alginate export" evidence="2">
    <location>
        <begin position="26"/>
        <end position="373"/>
    </location>
</feature>
<dbReference type="STRING" id="1586267.GCA_001418685_01941"/>
<feature type="chain" id="PRO_5007049835" evidence="1">
    <location>
        <begin position="22"/>
        <end position="419"/>
    </location>
</feature>
<name>A0A0X3ARV9_9FLAO</name>
<keyword evidence="1" id="KW-0732">Signal</keyword>
<dbReference type="AlphaFoldDB" id="A0A0X3ARV9"/>
<dbReference type="InterPro" id="IPR025388">
    <property type="entry name" value="Alginate_export_dom"/>
</dbReference>
<evidence type="ECO:0000256" key="1">
    <source>
        <dbReference type="SAM" id="SignalP"/>
    </source>
</evidence>
<feature type="signal peptide" evidence="1">
    <location>
        <begin position="1"/>
        <end position="21"/>
    </location>
</feature>
<evidence type="ECO:0000313" key="3">
    <source>
        <dbReference type="EMBL" id="CVK17072.1"/>
    </source>
</evidence>